<dbReference type="AlphaFoldDB" id="A0A0A8Y4Y1"/>
<dbReference type="EMBL" id="GBRH01276871">
    <property type="protein sequence ID" value="JAD21024.1"/>
    <property type="molecule type" value="Transcribed_RNA"/>
</dbReference>
<proteinExistence type="predicted"/>
<evidence type="ECO:0000313" key="1">
    <source>
        <dbReference type="EMBL" id="JAD21024.1"/>
    </source>
</evidence>
<name>A0A0A8Y4Y1_ARUDO</name>
<accession>A0A0A8Y4Y1</accession>
<organism evidence="1">
    <name type="scientific">Arundo donax</name>
    <name type="common">Giant reed</name>
    <name type="synonym">Donax arundinaceus</name>
    <dbReference type="NCBI Taxonomy" id="35708"/>
    <lineage>
        <taxon>Eukaryota</taxon>
        <taxon>Viridiplantae</taxon>
        <taxon>Streptophyta</taxon>
        <taxon>Embryophyta</taxon>
        <taxon>Tracheophyta</taxon>
        <taxon>Spermatophyta</taxon>
        <taxon>Magnoliopsida</taxon>
        <taxon>Liliopsida</taxon>
        <taxon>Poales</taxon>
        <taxon>Poaceae</taxon>
        <taxon>PACMAD clade</taxon>
        <taxon>Arundinoideae</taxon>
        <taxon>Arundineae</taxon>
        <taxon>Arundo</taxon>
    </lineage>
</organism>
<reference evidence="1" key="1">
    <citation type="submission" date="2014-09" db="EMBL/GenBank/DDBJ databases">
        <authorList>
            <person name="Magalhaes I.L.F."/>
            <person name="Oliveira U."/>
            <person name="Santos F.R."/>
            <person name="Vidigal T.H.D.A."/>
            <person name="Brescovit A.D."/>
            <person name="Santos A.J."/>
        </authorList>
    </citation>
    <scope>NUCLEOTIDE SEQUENCE</scope>
    <source>
        <tissue evidence="1">Shoot tissue taken approximately 20 cm above the soil surface</tissue>
    </source>
</reference>
<sequence>MVVLFDFCGYFRPVVFLQPFTLYV</sequence>
<reference evidence="1" key="2">
    <citation type="journal article" date="2015" name="Data Brief">
        <title>Shoot transcriptome of the giant reed, Arundo donax.</title>
        <authorList>
            <person name="Barrero R.A."/>
            <person name="Guerrero F.D."/>
            <person name="Moolhuijzen P."/>
            <person name="Goolsby J.A."/>
            <person name="Tidwell J."/>
            <person name="Bellgard S.E."/>
            <person name="Bellgard M.I."/>
        </authorList>
    </citation>
    <scope>NUCLEOTIDE SEQUENCE</scope>
    <source>
        <tissue evidence="1">Shoot tissue taken approximately 20 cm above the soil surface</tissue>
    </source>
</reference>
<protein>
    <submittedName>
        <fullName evidence="1">Uncharacterized protein</fullName>
    </submittedName>
</protein>